<name>A0A183AQI8_9TREM</name>
<dbReference type="OrthoDB" id="7873042at2759"/>
<feature type="compositionally biased region" description="Polar residues" evidence="1">
    <location>
        <begin position="140"/>
        <end position="155"/>
    </location>
</feature>
<dbReference type="EMBL" id="UZAN01047093">
    <property type="protein sequence ID" value="VDP85009.1"/>
    <property type="molecule type" value="Genomic_DNA"/>
</dbReference>
<evidence type="ECO:0000313" key="4">
    <source>
        <dbReference type="WBParaSite" id="ECPE_0000925101-mRNA-1"/>
    </source>
</evidence>
<dbReference type="WBParaSite" id="ECPE_0000925101-mRNA-1">
    <property type="protein sequence ID" value="ECPE_0000925101-mRNA-1"/>
    <property type="gene ID" value="ECPE_0000925101"/>
</dbReference>
<protein>
    <submittedName>
        <fullName evidence="2 4">Uncharacterized protein</fullName>
    </submittedName>
</protein>
<feature type="compositionally biased region" description="Polar residues" evidence="1">
    <location>
        <begin position="233"/>
        <end position="243"/>
    </location>
</feature>
<gene>
    <name evidence="2" type="ORF">ECPE_LOCUS9223</name>
</gene>
<accession>A0A183AQI8</accession>
<evidence type="ECO:0000256" key="1">
    <source>
        <dbReference type="SAM" id="MobiDB-lite"/>
    </source>
</evidence>
<keyword evidence="3" id="KW-1185">Reference proteome</keyword>
<feature type="region of interest" description="Disordered" evidence="1">
    <location>
        <begin position="1"/>
        <end position="166"/>
    </location>
</feature>
<evidence type="ECO:0000313" key="3">
    <source>
        <dbReference type="Proteomes" id="UP000272942"/>
    </source>
</evidence>
<feature type="compositionally biased region" description="Polar residues" evidence="1">
    <location>
        <begin position="106"/>
        <end position="121"/>
    </location>
</feature>
<dbReference type="Proteomes" id="UP000272942">
    <property type="component" value="Unassembled WGS sequence"/>
</dbReference>
<reference evidence="2 3" key="2">
    <citation type="submission" date="2018-11" db="EMBL/GenBank/DDBJ databases">
        <authorList>
            <consortium name="Pathogen Informatics"/>
        </authorList>
    </citation>
    <scope>NUCLEOTIDE SEQUENCE [LARGE SCALE GENOMIC DNA]</scope>
    <source>
        <strain evidence="2 3">Egypt</strain>
    </source>
</reference>
<proteinExistence type="predicted"/>
<organism evidence="4">
    <name type="scientific">Echinostoma caproni</name>
    <dbReference type="NCBI Taxonomy" id="27848"/>
    <lineage>
        <taxon>Eukaryota</taxon>
        <taxon>Metazoa</taxon>
        <taxon>Spiralia</taxon>
        <taxon>Lophotrochozoa</taxon>
        <taxon>Platyhelminthes</taxon>
        <taxon>Trematoda</taxon>
        <taxon>Digenea</taxon>
        <taxon>Plagiorchiida</taxon>
        <taxon>Echinostomata</taxon>
        <taxon>Echinostomatoidea</taxon>
        <taxon>Echinostomatidae</taxon>
        <taxon>Echinostoma</taxon>
    </lineage>
</organism>
<reference evidence="4" key="1">
    <citation type="submission" date="2016-06" db="UniProtKB">
        <authorList>
            <consortium name="WormBaseParasite"/>
        </authorList>
    </citation>
    <scope>IDENTIFICATION</scope>
</reference>
<evidence type="ECO:0000313" key="2">
    <source>
        <dbReference type="EMBL" id="VDP85009.1"/>
    </source>
</evidence>
<sequence>MIRSSNPITAIQLLPFRGGDSRNHDSSGSTSADDFEKYTDSSHQQFTTRRLMPLLIARSHRSQENNRTRPSSSGQRRGRSNRLSDATSARNDPAAPERAATRDTNRSAQTPSINAQASGSSMRVLRLGSTGGRNGHNEIATASSTSVQPASTQIRASESGAAPAAAPDGVAVTSTVIPNTEISGGQFTVDTSETLRVLNRKILESVVDAEVAGSGASETTVGTIEEGAAQPSIPGTQDSTQKIPQHKSVSGDPIVKQLGSVDKEAEPLTATIIDS</sequence>
<feature type="compositionally biased region" description="Low complexity" evidence="1">
    <location>
        <begin position="156"/>
        <end position="166"/>
    </location>
</feature>
<dbReference type="AlphaFoldDB" id="A0A183AQI8"/>
<feature type="region of interest" description="Disordered" evidence="1">
    <location>
        <begin position="228"/>
        <end position="253"/>
    </location>
</feature>